<dbReference type="Proteomes" id="UP000006160">
    <property type="component" value="Unassembled WGS sequence"/>
</dbReference>
<reference evidence="1 2" key="1">
    <citation type="submission" date="2009-10" db="EMBL/GenBank/DDBJ databases">
        <authorList>
            <person name="Shrivastava S."/>
            <person name="Brinkac L.B."/>
            <person name="Brown J.L."/>
            <person name="Bruce D.B."/>
            <person name="Detter C."/>
            <person name="Green L.D."/>
            <person name="Munk C.A."/>
            <person name="Rogers Y.C."/>
            <person name="Tapia R."/>
            <person name="Saunders E.S."/>
            <person name="Sims D.R."/>
            <person name="Smith L.A."/>
            <person name="Smith T.J."/>
            <person name="Sutton G."/>
            <person name="Brettin T."/>
        </authorList>
    </citation>
    <scope>NUCLEOTIDE SEQUENCE [LARGE SCALE GENOMIC DNA]</scope>
    <source>
        <strain evidence="2">D str. 1873</strain>
    </source>
</reference>
<dbReference type="AlphaFoldDB" id="A0A9P2G5G5"/>
<gene>
    <name evidence="1" type="ORF">CLG_B2305</name>
</gene>
<proteinExistence type="predicted"/>
<name>A0A9P2G5G5_CLOBO</name>
<dbReference type="EMBL" id="ACSJ01000017">
    <property type="protein sequence ID" value="EES90346.1"/>
    <property type="molecule type" value="Genomic_DNA"/>
</dbReference>
<evidence type="ECO:0000313" key="2">
    <source>
        <dbReference type="Proteomes" id="UP000006160"/>
    </source>
</evidence>
<protein>
    <submittedName>
        <fullName evidence="1">Uncharacterized protein</fullName>
    </submittedName>
</protein>
<organism evidence="1 2">
    <name type="scientific">Clostridium botulinum D str. 1873</name>
    <dbReference type="NCBI Taxonomy" id="592027"/>
    <lineage>
        <taxon>Bacteria</taxon>
        <taxon>Bacillati</taxon>
        <taxon>Bacillota</taxon>
        <taxon>Clostridia</taxon>
        <taxon>Eubacteriales</taxon>
        <taxon>Clostridiaceae</taxon>
        <taxon>Clostridium</taxon>
    </lineage>
</organism>
<evidence type="ECO:0000313" key="1">
    <source>
        <dbReference type="EMBL" id="EES90346.1"/>
    </source>
</evidence>
<sequence length="66" mass="7810">MDNKATKLIVNRIDGKIDIVVGRNYFFDVESIQTQIYNKQDIICFGYYAIQRELIESFRFELVGEK</sequence>
<comment type="caution">
    <text evidence="1">The sequence shown here is derived from an EMBL/GenBank/DDBJ whole genome shotgun (WGS) entry which is preliminary data.</text>
</comment>
<accession>A0A9P2G5G5</accession>